<sequence length="250" mass="26730">MEDITVVFDEAVAPEDRTAPVLIEGLPGIGHVGKLVAEHMIQELGAVKIAEIHSIYFPPQVLIGENGVVRLCNNELYRCSGEKGAFLFLIGDFQSTSNEGHYLLSQVYVDIAHKLGVKRIYTIGGYGVGHFIETPRVITAVNKESLSQLVIEAGGVFGDGEPGGGIIGAAGLMLGLSAPLEIEGICLMGETSGYLVDPKSAALVLEVLTRLIGISIDPANLKERAGEMEVAVQRLLEQEKKSEEELSYIG</sequence>
<dbReference type="RefSeq" id="WP_109969207.1">
    <property type="nucleotide sequence ID" value="NZ_CP176093.1"/>
</dbReference>
<organism evidence="1 2">
    <name type="scientific">Methanospirillum lacunae</name>
    <dbReference type="NCBI Taxonomy" id="668570"/>
    <lineage>
        <taxon>Archaea</taxon>
        <taxon>Methanobacteriati</taxon>
        <taxon>Methanobacteriota</taxon>
        <taxon>Stenosarchaea group</taxon>
        <taxon>Methanomicrobia</taxon>
        <taxon>Methanomicrobiales</taxon>
        <taxon>Methanospirillaceae</taxon>
        <taxon>Methanospirillum</taxon>
    </lineage>
</organism>
<evidence type="ECO:0000313" key="1">
    <source>
        <dbReference type="EMBL" id="PWR71589.1"/>
    </source>
</evidence>
<dbReference type="InterPro" id="IPR004426">
    <property type="entry name" value="MJ1210-like"/>
</dbReference>
<dbReference type="AlphaFoldDB" id="A0A2V2MW36"/>
<accession>A0A2V2MW36</accession>
<proteinExistence type="predicted"/>
<dbReference type="Proteomes" id="UP000245657">
    <property type="component" value="Unassembled WGS sequence"/>
</dbReference>
<dbReference type="EMBL" id="QGMY01000008">
    <property type="protein sequence ID" value="PWR71589.1"/>
    <property type="molecule type" value="Genomic_DNA"/>
</dbReference>
<reference evidence="1 2" key="1">
    <citation type="submission" date="2018-05" db="EMBL/GenBank/DDBJ databases">
        <title>Draft genome of Methanospirillum lacunae Ki8-1.</title>
        <authorList>
            <person name="Dueholm M.S."/>
            <person name="Nielsen P.H."/>
            <person name="Bakmann L.F."/>
            <person name="Otzen D.E."/>
        </authorList>
    </citation>
    <scope>NUCLEOTIDE SEQUENCE [LARGE SCALE GENOMIC DNA]</scope>
    <source>
        <strain evidence="1 2">Ki8-1</strain>
    </source>
</reference>
<dbReference type="Pfam" id="PF09754">
    <property type="entry name" value="PAC2"/>
    <property type="match status" value="1"/>
</dbReference>
<dbReference type="PANTHER" id="PTHR35610">
    <property type="entry name" value="3-ISOPROPYLMALATE DEHYDRATASE-RELATED"/>
    <property type="match status" value="1"/>
</dbReference>
<evidence type="ECO:0000313" key="2">
    <source>
        <dbReference type="Proteomes" id="UP000245657"/>
    </source>
</evidence>
<keyword evidence="2" id="KW-1185">Reference proteome</keyword>
<gene>
    <name evidence="1" type="ORF">DK846_12095</name>
</gene>
<dbReference type="InterPro" id="IPR038389">
    <property type="entry name" value="PSMG2_sf"/>
</dbReference>
<dbReference type="InterPro" id="IPR019151">
    <property type="entry name" value="Proteasome_assmbl_chaperone_2"/>
</dbReference>
<dbReference type="OrthoDB" id="31247at2157"/>
<dbReference type="NCBIfam" id="TIGR00162">
    <property type="entry name" value="proteasome assembly chaperone family protein"/>
    <property type="match status" value="1"/>
</dbReference>
<name>A0A2V2MW36_9EURY</name>
<comment type="caution">
    <text evidence="1">The sequence shown here is derived from an EMBL/GenBank/DDBJ whole genome shotgun (WGS) entry which is preliminary data.</text>
</comment>
<dbReference type="PANTHER" id="PTHR35610:SF7">
    <property type="entry name" value="3-ISOPROPYLMALATE DEHYDRATASE"/>
    <property type="match status" value="1"/>
</dbReference>
<dbReference type="Gene3D" id="3.40.50.10900">
    <property type="entry name" value="PAC-like subunit"/>
    <property type="match status" value="1"/>
</dbReference>
<keyword evidence="1" id="KW-0647">Proteasome</keyword>
<dbReference type="SUPFAM" id="SSF159659">
    <property type="entry name" value="Cgl1923-like"/>
    <property type="match status" value="1"/>
</dbReference>
<dbReference type="GeneID" id="97550254"/>
<protein>
    <submittedName>
        <fullName evidence="1">Proteasome assembly chaperone family protein</fullName>
    </submittedName>
</protein>
<dbReference type="GO" id="GO:0000502">
    <property type="term" value="C:proteasome complex"/>
    <property type="evidence" value="ECO:0007669"/>
    <property type="project" value="UniProtKB-KW"/>
</dbReference>